<dbReference type="Pfam" id="PF00724">
    <property type="entry name" value="Oxidored_FMN"/>
    <property type="match status" value="1"/>
</dbReference>
<dbReference type="AlphaFoldDB" id="A0A561PRK0"/>
<keyword evidence="6" id="KW-1185">Reference proteome</keyword>
<dbReference type="PANTHER" id="PTHR22893">
    <property type="entry name" value="NADH OXIDOREDUCTASE-RELATED"/>
    <property type="match status" value="1"/>
</dbReference>
<name>A0A561PRK0_9BACT</name>
<evidence type="ECO:0000256" key="2">
    <source>
        <dbReference type="ARBA" id="ARBA00005979"/>
    </source>
</evidence>
<reference evidence="5 6" key="1">
    <citation type="submission" date="2019-06" db="EMBL/GenBank/DDBJ databases">
        <title>Sorghum-associated microbial communities from plants grown in Nebraska, USA.</title>
        <authorList>
            <person name="Schachtman D."/>
        </authorList>
    </citation>
    <scope>NUCLEOTIDE SEQUENCE [LARGE SCALE GENOMIC DNA]</scope>
    <source>
        <strain evidence="5 6">1209</strain>
    </source>
</reference>
<dbReference type="GO" id="GO:0016628">
    <property type="term" value="F:oxidoreductase activity, acting on the CH-CH group of donors, NAD or NADP as acceptor"/>
    <property type="evidence" value="ECO:0007669"/>
    <property type="project" value="UniProtKB-ARBA"/>
</dbReference>
<evidence type="ECO:0000259" key="4">
    <source>
        <dbReference type="Pfam" id="PF00724"/>
    </source>
</evidence>
<evidence type="ECO:0000256" key="3">
    <source>
        <dbReference type="ARBA" id="ARBA00023002"/>
    </source>
</evidence>
<comment type="caution">
    <text evidence="5">The sequence shown here is derived from an EMBL/GenBank/DDBJ whole genome shotgun (WGS) entry which is preliminary data.</text>
</comment>
<feature type="domain" description="NADH:flavin oxidoreductase/NADH oxidase N-terminal" evidence="4">
    <location>
        <begin position="3"/>
        <end position="335"/>
    </location>
</feature>
<evidence type="ECO:0000256" key="1">
    <source>
        <dbReference type="ARBA" id="ARBA00001917"/>
    </source>
</evidence>
<comment type="similarity">
    <text evidence="2">Belongs to the NADH:flavin oxidoreductase/NADH oxidase family.</text>
</comment>
<dbReference type="FunFam" id="3.20.20.70:FF:000059">
    <property type="entry name" value="N-ethylmaleimide reductase, FMN-linked"/>
    <property type="match status" value="1"/>
</dbReference>
<dbReference type="InterPro" id="IPR001155">
    <property type="entry name" value="OxRdtase_FMN_N"/>
</dbReference>
<organism evidence="5 6">
    <name type="scientific">Chitinophaga polysaccharea</name>
    <dbReference type="NCBI Taxonomy" id="1293035"/>
    <lineage>
        <taxon>Bacteria</taxon>
        <taxon>Pseudomonadati</taxon>
        <taxon>Bacteroidota</taxon>
        <taxon>Chitinophagia</taxon>
        <taxon>Chitinophagales</taxon>
        <taxon>Chitinophagaceae</taxon>
        <taxon>Chitinophaga</taxon>
    </lineage>
</organism>
<dbReference type="GO" id="GO:0010181">
    <property type="term" value="F:FMN binding"/>
    <property type="evidence" value="ECO:0007669"/>
    <property type="project" value="InterPro"/>
</dbReference>
<dbReference type="PANTHER" id="PTHR22893:SF91">
    <property type="entry name" value="NADPH DEHYDROGENASE 2-RELATED"/>
    <property type="match status" value="1"/>
</dbReference>
<gene>
    <name evidence="5" type="ORF">FHW36_104397</name>
</gene>
<dbReference type="EMBL" id="VIWO01000004">
    <property type="protein sequence ID" value="TWF40713.1"/>
    <property type="molecule type" value="Genomic_DNA"/>
</dbReference>
<dbReference type="OrthoDB" id="9772736at2"/>
<dbReference type="CDD" id="cd02933">
    <property type="entry name" value="OYE_like_FMN"/>
    <property type="match status" value="1"/>
</dbReference>
<dbReference type="InterPro" id="IPR045247">
    <property type="entry name" value="Oye-like"/>
</dbReference>
<dbReference type="GO" id="GO:0005829">
    <property type="term" value="C:cytosol"/>
    <property type="evidence" value="ECO:0007669"/>
    <property type="project" value="UniProtKB-ARBA"/>
</dbReference>
<dbReference type="Proteomes" id="UP000320811">
    <property type="component" value="Unassembled WGS sequence"/>
</dbReference>
<dbReference type="SUPFAM" id="SSF51395">
    <property type="entry name" value="FMN-linked oxidoreductases"/>
    <property type="match status" value="1"/>
</dbReference>
<dbReference type="RefSeq" id="WP_145670690.1">
    <property type="nucleotide sequence ID" value="NZ_VIWO01000004.1"/>
</dbReference>
<proteinExistence type="inferred from homology"/>
<sequence>MKLLETYQLGPFTLRNRVVMAPMTRNRLTAEGLAGALAAEYYHQRATMGLLISEAIAISADAIGYPMIPGIYNEAQVESWRGITDRVHDAGGLIFAQLWHSGRAGHSSAKDGGVMVAPSAIAIRGQQIFTKTGLKDFEVPRALTTAEIGAIIRDYQDAAERAMDAGFDGIELNAANGYLPNQFLADGVNTRDDEYGGGVENRCRFILEAMDAMVQVCGPGRVGIKLSPSTDRYDITESNPLALYGYLVGALNPLPLAYLHFMQPLSTVDAAYWPKDVISAFGGLTVHTVIANGGYNQQRAEQEVESGRAQLVSFGALALANPDLPARFAAGAPLNTPDASTFYGGNEHGYTDYPFWKK</sequence>
<dbReference type="InterPro" id="IPR013785">
    <property type="entry name" value="Aldolase_TIM"/>
</dbReference>
<keyword evidence="3" id="KW-0560">Oxidoreductase</keyword>
<evidence type="ECO:0000313" key="6">
    <source>
        <dbReference type="Proteomes" id="UP000320811"/>
    </source>
</evidence>
<evidence type="ECO:0000313" key="5">
    <source>
        <dbReference type="EMBL" id="TWF40713.1"/>
    </source>
</evidence>
<protein>
    <submittedName>
        <fullName evidence="5">N-ethylmaleimide reductase</fullName>
    </submittedName>
</protein>
<accession>A0A561PRK0</accession>
<comment type="cofactor">
    <cofactor evidence="1">
        <name>FMN</name>
        <dbReference type="ChEBI" id="CHEBI:58210"/>
    </cofactor>
</comment>
<dbReference type="Gene3D" id="3.20.20.70">
    <property type="entry name" value="Aldolase class I"/>
    <property type="match status" value="1"/>
</dbReference>